<dbReference type="RefSeq" id="WP_133362479.1">
    <property type="nucleotide sequence ID" value="NZ_CP037940.1"/>
</dbReference>
<dbReference type="Gene3D" id="1.10.287.1490">
    <property type="match status" value="1"/>
</dbReference>
<dbReference type="EMBL" id="CP037940">
    <property type="protein sequence ID" value="QBO35399.1"/>
    <property type="molecule type" value="Genomic_DNA"/>
</dbReference>
<dbReference type="OrthoDB" id="2300361at2"/>
<dbReference type="Pfam" id="PF07852">
    <property type="entry name" value="DUF1642"/>
    <property type="match status" value="1"/>
</dbReference>
<dbReference type="InterPro" id="IPR012865">
    <property type="entry name" value="DUF1642"/>
</dbReference>
<keyword evidence="1" id="KW-0175">Coiled coil</keyword>
<evidence type="ECO:0000313" key="3">
    <source>
        <dbReference type="Proteomes" id="UP000292886"/>
    </source>
</evidence>
<dbReference type="KEGG" id="wei:EQG49_02420"/>
<protein>
    <submittedName>
        <fullName evidence="2">DUF1642 domain-containing protein</fullName>
    </submittedName>
</protein>
<sequence>MAKIKVTAKQLATAVITKDSNLKGKSLAGSKYSFGYWLKPLGADAEIELDIPDEQLPKTERVEFDEEKLFDLWETYDNTFWKEKEDGSAFKPIVDYVKSLTQVDQSTAIGFDLNNQITELVDQLSEMTVARDKAVKDLSDARSQFEESHLKSIIEQLQTANKQHKADKKALKAEIEAREVRETELVHELEEWKSKYSTASLRAGELNASLGKELAELKTKYAPVKLPKVAFEWFETLDTDEFGHLRAVGFANALIGTLPKMDYPDGFIEWIKGSGEYEQSLNQLLMLHAIGRGYTLKKEKKYHVVFTDNDGYSEVLAGTVYGVTYIEKINKAGDYKSDAIEFTESEINSINPKYMAFAVEVEE</sequence>
<name>A0A4P6YRV8_9LACO</name>
<gene>
    <name evidence="2" type="ORF">EQG49_02420</name>
</gene>
<reference evidence="3" key="1">
    <citation type="submission" date="2019-03" db="EMBL/GenBank/DDBJ databases">
        <title>Weissella sp. 26KH-42 Genome sequencing.</title>
        <authorList>
            <person name="Heo J."/>
            <person name="Kim S.-J."/>
            <person name="Kim J.-S."/>
            <person name="Hong S.-B."/>
            <person name="Kwon S.-W."/>
        </authorList>
    </citation>
    <scope>NUCLEOTIDE SEQUENCE [LARGE SCALE GENOMIC DNA]</scope>
    <source>
        <strain evidence="3">26KH-42</strain>
    </source>
</reference>
<organism evidence="2 3">
    <name type="scientific">Periweissella cryptocerci</name>
    <dbReference type="NCBI Taxonomy" id="2506420"/>
    <lineage>
        <taxon>Bacteria</taxon>
        <taxon>Bacillati</taxon>
        <taxon>Bacillota</taxon>
        <taxon>Bacilli</taxon>
        <taxon>Lactobacillales</taxon>
        <taxon>Lactobacillaceae</taxon>
        <taxon>Periweissella</taxon>
    </lineage>
</organism>
<accession>A0A4P6YRV8</accession>
<dbReference type="Proteomes" id="UP000292886">
    <property type="component" value="Chromosome"/>
</dbReference>
<proteinExistence type="predicted"/>
<keyword evidence="3" id="KW-1185">Reference proteome</keyword>
<dbReference type="AlphaFoldDB" id="A0A4P6YRV8"/>
<evidence type="ECO:0000256" key="1">
    <source>
        <dbReference type="SAM" id="Coils"/>
    </source>
</evidence>
<feature type="coiled-coil region" evidence="1">
    <location>
        <begin position="154"/>
        <end position="181"/>
    </location>
</feature>
<evidence type="ECO:0000313" key="2">
    <source>
        <dbReference type="EMBL" id="QBO35399.1"/>
    </source>
</evidence>